<reference evidence="2 3" key="1">
    <citation type="submission" date="2019-01" db="EMBL/GenBank/DDBJ databases">
        <title>Sequencing of cultivated peanut Arachis hypogaea provides insights into genome evolution and oil improvement.</title>
        <authorList>
            <person name="Chen X."/>
        </authorList>
    </citation>
    <scope>NUCLEOTIDE SEQUENCE [LARGE SCALE GENOMIC DNA]</scope>
    <source>
        <strain evidence="3">cv. Fuhuasheng</strain>
        <tissue evidence="2">Leaves</tissue>
    </source>
</reference>
<gene>
    <name evidence="2" type="ORF">Ahy_B04g072091</name>
</gene>
<feature type="region of interest" description="Disordered" evidence="1">
    <location>
        <begin position="117"/>
        <end position="152"/>
    </location>
</feature>
<evidence type="ECO:0000256" key="1">
    <source>
        <dbReference type="SAM" id="MobiDB-lite"/>
    </source>
</evidence>
<proteinExistence type="predicted"/>
<name>A0A444ZMH9_ARAHY</name>
<evidence type="ECO:0000313" key="3">
    <source>
        <dbReference type="Proteomes" id="UP000289738"/>
    </source>
</evidence>
<evidence type="ECO:0000313" key="2">
    <source>
        <dbReference type="EMBL" id="RYR15352.1"/>
    </source>
</evidence>
<protein>
    <submittedName>
        <fullName evidence="2">Uncharacterized protein</fullName>
    </submittedName>
</protein>
<dbReference type="Proteomes" id="UP000289738">
    <property type="component" value="Chromosome B04"/>
</dbReference>
<accession>A0A444ZMH9</accession>
<feature type="region of interest" description="Disordered" evidence="1">
    <location>
        <begin position="186"/>
        <end position="208"/>
    </location>
</feature>
<dbReference type="EMBL" id="SDMP01000014">
    <property type="protein sequence ID" value="RYR15352.1"/>
    <property type="molecule type" value="Genomic_DNA"/>
</dbReference>
<organism evidence="2 3">
    <name type="scientific">Arachis hypogaea</name>
    <name type="common">Peanut</name>
    <dbReference type="NCBI Taxonomy" id="3818"/>
    <lineage>
        <taxon>Eukaryota</taxon>
        <taxon>Viridiplantae</taxon>
        <taxon>Streptophyta</taxon>
        <taxon>Embryophyta</taxon>
        <taxon>Tracheophyta</taxon>
        <taxon>Spermatophyta</taxon>
        <taxon>Magnoliopsida</taxon>
        <taxon>eudicotyledons</taxon>
        <taxon>Gunneridae</taxon>
        <taxon>Pentapetalae</taxon>
        <taxon>rosids</taxon>
        <taxon>fabids</taxon>
        <taxon>Fabales</taxon>
        <taxon>Fabaceae</taxon>
        <taxon>Papilionoideae</taxon>
        <taxon>50 kb inversion clade</taxon>
        <taxon>dalbergioids sensu lato</taxon>
        <taxon>Dalbergieae</taxon>
        <taxon>Pterocarpus clade</taxon>
        <taxon>Arachis</taxon>
    </lineage>
</organism>
<keyword evidence="3" id="KW-1185">Reference proteome</keyword>
<comment type="caution">
    <text evidence="2">The sequence shown here is derived from an EMBL/GenBank/DDBJ whole genome shotgun (WGS) entry which is preliminary data.</text>
</comment>
<dbReference type="AlphaFoldDB" id="A0A444ZMH9"/>
<sequence length="228" mass="25849">MEQIGSVAEYFTAFLCYVQRVNLNDAEILKTFLNGLETYIHREIIFDDPKTIRDAFYLAKYYEERWSNPFSEISKPKLSAQHQIQKSSSTKISYQSLYQSPESAFQAKIQIQNSIVDTTEKPSTEHEIRNSKAESSIETQDHAKLQTADTDITSSRIQLSDSIPHQQFSASTTAVPDLQRELQIQETTSLNAGPRPLNASDRTWWETAPVAEDDDVHVDRTARSSVAG</sequence>
<feature type="compositionally biased region" description="Basic and acidic residues" evidence="1">
    <location>
        <begin position="118"/>
        <end position="132"/>
    </location>
</feature>